<gene>
    <name evidence="5" type="ordered locus">Halhy_2510</name>
</gene>
<dbReference type="InterPro" id="IPR032534">
    <property type="entry name" value="EcxA_zinc-bd"/>
</dbReference>
<dbReference type="eggNOG" id="COG1913">
    <property type="taxonomic scope" value="Bacteria"/>
</dbReference>
<dbReference type="PANTHER" id="PTHR38478">
    <property type="entry name" value="PEPTIDASE M1A AND M12B"/>
    <property type="match status" value="1"/>
</dbReference>
<keyword evidence="6" id="KW-1185">Reference proteome</keyword>
<evidence type="ECO:0000313" key="6">
    <source>
        <dbReference type="Proteomes" id="UP000008461"/>
    </source>
</evidence>
<dbReference type="CDD" id="cd04276">
    <property type="entry name" value="ZnMc_MMP_like_2"/>
    <property type="match status" value="1"/>
</dbReference>
<evidence type="ECO:0000313" key="5">
    <source>
        <dbReference type="EMBL" id="AEE50383.1"/>
    </source>
</evidence>
<dbReference type="RefSeq" id="WP_013764932.1">
    <property type="nucleotide sequence ID" value="NC_015510.1"/>
</dbReference>
<dbReference type="InterPro" id="IPR024079">
    <property type="entry name" value="MetalloPept_cat_dom_sf"/>
</dbReference>
<dbReference type="HOGENOM" id="CLU_008630_0_0_10"/>
<evidence type="ECO:0000256" key="1">
    <source>
        <dbReference type="SAM" id="SignalP"/>
    </source>
</evidence>
<reference key="2">
    <citation type="submission" date="2011-04" db="EMBL/GenBank/DDBJ databases">
        <title>Complete sequence of chromosome of Haliscomenobacter hydrossis DSM 1100.</title>
        <authorList>
            <consortium name="US DOE Joint Genome Institute (JGI-PGF)"/>
            <person name="Lucas S."/>
            <person name="Han J."/>
            <person name="Lapidus A."/>
            <person name="Bruce D."/>
            <person name="Goodwin L."/>
            <person name="Pitluck S."/>
            <person name="Peters L."/>
            <person name="Kyrpides N."/>
            <person name="Mavromatis K."/>
            <person name="Ivanova N."/>
            <person name="Ovchinnikova G."/>
            <person name="Pagani I."/>
            <person name="Daligault H."/>
            <person name="Detter J.C."/>
            <person name="Han C."/>
            <person name="Land M."/>
            <person name="Hauser L."/>
            <person name="Markowitz V."/>
            <person name="Cheng J.-F."/>
            <person name="Hugenholtz P."/>
            <person name="Woyke T."/>
            <person name="Wu D."/>
            <person name="Verbarg S."/>
            <person name="Frueling A."/>
            <person name="Brambilla E."/>
            <person name="Klenk H.-P."/>
            <person name="Eisen J.A."/>
        </authorList>
    </citation>
    <scope>NUCLEOTIDE SEQUENCE</scope>
    <source>
        <strain>DSM 1100</strain>
    </source>
</reference>
<reference evidence="5 6" key="1">
    <citation type="journal article" date="2011" name="Stand. Genomic Sci.">
        <title>Complete genome sequence of Haliscomenobacter hydrossis type strain (O).</title>
        <authorList>
            <consortium name="US DOE Joint Genome Institute (JGI-PGF)"/>
            <person name="Daligault H."/>
            <person name="Lapidus A."/>
            <person name="Zeytun A."/>
            <person name="Nolan M."/>
            <person name="Lucas S."/>
            <person name="Del Rio T.G."/>
            <person name="Tice H."/>
            <person name="Cheng J.F."/>
            <person name="Tapia R."/>
            <person name="Han C."/>
            <person name="Goodwin L."/>
            <person name="Pitluck S."/>
            <person name="Liolios K."/>
            <person name="Pagani I."/>
            <person name="Ivanova N."/>
            <person name="Huntemann M."/>
            <person name="Mavromatis K."/>
            <person name="Mikhailova N."/>
            <person name="Pati A."/>
            <person name="Chen A."/>
            <person name="Palaniappan K."/>
            <person name="Land M."/>
            <person name="Hauser L."/>
            <person name="Brambilla E.M."/>
            <person name="Rohde M."/>
            <person name="Verbarg S."/>
            <person name="Goker M."/>
            <person name="Bristow J."/>
            <person name="Eisen J.A."/>
            <person name="Markowitz V."/>
            <person name="Hugenholtz P."/>
            <person name="Kyrpides N.C."/>
            <person name="Klenk H.P."/>
            <person name="Woyke T."/>
        </authorList>
    </citation>
    <scope>NUCLEOTIDE SEQUENCE [LARGE SCALE GENOMIC DNA]</scope>
    <source>
        <strain evidence="6">ATCC 27775 / DSM 1100 / LMG 10767 / O</strain>
    </source>
</reference>
<feature type="domain" description="DUF5117" evidence="3">
    <location>
        <begin position="83"/>
        <end position="274"/>
    </location>
</feature>
<keyword evidence="1" id="KW-0732">Signal</keyword>
<evidence type="ECO:0000259" key="4">
    <source>
        <dbReference type="Pfam" id="PF17162"/>
    </source>
</evidence>
<dbReference type="Proteomes" id="UP000008461">
    <property type="component" value="Chromosome"/>
</dbReference>
<feature type="domain" description="DUF5118" evidence="4">
    <location>
        <begin position="25"/>
        <end position="71"/>
    </location>
</feature>
<dbReference type="OrthoDB" id="9776599at2"/>
<feature type="signal peptide" evidence="1">
    <location>
        <begin position="1"/>
        <end position="19"/>
    </location>
</feature>
<dbReference type="AlphaFoldDB" id="F4KXL2"/>
<dbReference type="InterPro" id="IPR034032">
    <property type="entry name" value="Zn_MMP-like_bac"/>
</dbReference>
<sequence length="809" mass="90723">MQKYALLLLLTLASFTTWSQDKTPTITDKTKNSKAYSGYFNFYWDEKDGKIWLEIDKWDQEILYVNGLSAGVGSNDIALDRNQLGSDRIIRFVRIGPKVLMIQPNYDYRAVSNNPDEARSVAEAFASSTLWGFKVEAEENGKALVDFTPFLLRDAHGVANRLRTSRQGSYNVDATRSAIYLERTKNFPKNSEFEAIITFLGDPQGEWVRSVTPSPDAITVRMHHSLIELPDANYKPRSYDPRAGYFMTGYRDYATPIEQPVFKRFITRHRLEKKDPNAAISDPVEPIIYYLDRGAPEPIKSALLEGARWWNQAYEAAGYRNAFQVEVLPEGADPMDVRYNLINWVHRSTRGWSYGSSVTDPRTGEIIKGHVLLGSLRVRQDFLIAQGMVEAYENGTNPDPRLKEMALARLRQLSAHEVGHTLGLAHNFAASVKDRASVMDYPHPLITLDNNGNIDFSKAYAVGIGDWDKRSIIFGYQDFPDGTDEAGELKKIIDENLKMGFQYITDEDSRAPGGAHPYSHLWDEGKSAPEELRRIMRVRQKALSGFSEKNIPVGAPMGTLESVLVPVYLAHRYQVEATAKVVAGVNYTYAARGDGQATNQMIDDAVQRDALNALIATLKPEFLAIPERIIALIPPQPSGYRRDRELFKVYTGLTFDPLAAAESSVEHTLDLLLHPQRLARLVEQNARSKTRLGLAELLDALFAVVQRDRPITNPYLMELNRMTEKSLLHHVLNLAGDKEINQQVAAHALLSLSKLELNLASFGASRDANQSAHYAYLREQLRTFRADPSVYKVPAGPAMPDGAPIGCGE</sequence>
<dbReference type="PANTHER" id="PTHR38478:SF1">
    <property type="entry name" value="ZINC DEPENDENT METALLOPROTEASE DOMAIN LIPOPROTEIN"/>
    <property type="match status" value="1"/>
</dbReference>
<feature type="domain" description="EcxA zinc-binding" evidence="2">
    <location>
        <begin position="401"/>
        <end position="706"/>
    </location>
</feature>
<evidence type="ECO:0000259" key="3">
    <source>
        <dbReference type="Pfam" id="PF17148"/>
    </source>
</evidence>
<dbReference type="InterPro" id="IPR033428">
    <property type="entry name" value="DUF5118"/>
</dbReference>
<dbReference type="Gene3D" id="3.40.390.10">
    <property type="entry name" value="Collagenase (Catalytic Domain)"/>
    <property type="match status" value="1"/>
</dbReference>
<organism evidence="5 6">
    <name type="scientific">Haliscomenobacter hydrossis (strain ATCC 27775 / DSM 1100 / LMG 10767 / O)</name>
    <dbReference type="NCBI Taxonomy" id="760192"/>
    <lineage>
        <taxon>Bacteria</taxon>
        <taxon>Pseudomonadati</taxon>
        <taxon>Bacteroidota</taxon>
        <taxon>Saprospiria</taxon>
        <taxon>Saprospirales</taxon>
        <taxon>Haliscomenobacteraceae</taxon>
        <taxon>Haliscomenobacter</taxon>
    </lineage>
</organism>
<protein>
    <submittedName>
        <fullName evidence="5">Extracellular metal-dependent peptidase</fullName>
    </submittedName>
</protein>
<feature type="chain" id="PRO_5003312265" evidence="1">
    <location>
        <begin position="20"/>
        <end position="809"/>
    </location>
</feature>
<proteinExistence type="predicted"/>
<dbReference type="EMBL" id="CP002691">
    <property type="protein sequence ID" value="AEE50383.1"/>
    <property type="molecule type" value="Genomic_DNA"/>
</dbReference>
<evidence type="ECO:0000259" key="2">
    <source>
        <dbReference type="Pfam" id="PF16313"/>
    </source>
</evidence>
<name>F4KXL2_HALH1</name>
<dbReference type="Pfam" id="PF17162">
    <property type="entry name" value="DUF5118"/>
    <property type="match status" value="1"/>
</dbReference>
<dbReference type="Pfam" id="PF16313">
    <property type="entry name" value="DUF4953"/>
    <property type="match status" value="1"/>
</dbReference>
<dbReference type="GO" id="GO:0008237">
    <property type="term" value="F:metallopeptidase activity"/>
    <property type="evidence" value="ECO:0007669"/>
    <property type="project" value="InterPro"/>
</dbReference>
<dbReference type="SUPFAM" id="SSF55486">
    <property type="entry name" value="Metalloproteases ('zincins'), catalytic domain"/>
    <property type="match status" value="1"/>
</dbReference>
<dbReference type="KEGG" id="hhy:Halhy_2510"/>
<dbReference type="InterPro" id="IPR033413">
    <property type="entry name" value="DUF5117"/>
</dbReference>
<dbReference type="Pfam" id="PF17148">
    <property type="entry name" value="DUF5117"/>
    <property type="match status" value="1"/>
</dbReference>
<accession>F4KXL2</accession>
<dbReference type="STRING" id="760192.Halhy_2510"/>